<dbReference type="EMBL" id="GG666599">
    <property type="protein sequence ID" value="EEN50854.1"/>
    <property type="molecule type" value="Genomic_DNA"/>
</dbReference>
<dbReference type="AlphaFoldDB" id="C3Z9C5"/>
<proteinExistence type="predicted"/>
<dbReference type="InParanoid" id="C3Z9C5"/>
<evidence type="ECO:0008006" key="2">
    <source>
        <dbReference type="Google" id="ProtNLM"/>
    </source>
</evidence>
<evidence type="ECO:0000313" key="1">
    <source>
        <dbReference type="EMBL" id="EEN50854.1"/>
    </source>
</evidence>
<name>C3Z9C5_BRAFL</name>
<accession>C3Z9C5</accession>
<protein>
    <recommendedName>
        <fullName evidence="2">Fibronectin type-III domain-containing protein</fullName>
    </recommendedName>
</protein>
<organism>
    <name type="scientific">Branchiostoma floridae</name>
    <name type="common">Florida lancelet</name>
    <name type="synonym">Amphioxus</name>
    <dbReference type="NCBI Taxonomy" id="7739"/>
    <lineage>
        <taxon>Eukaryota</taxon>
        <taxon>Metazoa</taxon>
        <taxon>Chordata</taxon>
        <taxon>Cephalochordata</taxon>
        <taxon>Leptocardii</taxon>
        <taxon>Amphioxiformes</taxon>
        <taxon>Branchiostomatidae</taxon>
        <taxon>Branchiostoma</taxon>
    </lineage>
</organism>
<reference evidence="1" key="1">
    <citation type="journal article" date="2008" name="Nature">
        <title>The amphioxus genome and the evolution of the chordate karyotype.</title>
        <authorList>
            <consortium name="US DOE Joint Genome Institute (JGI-PGF)"/>
            <person name="Putnam N.H."/>
            <person name="Butts T."/>
            <person name="Ferrier D.E.K."/>
            <person name="Furlong R.F."/>
            <person name="Hellsten U."/>
            <person name="Kawashima T."/>
            <person name="Robinson-Rechavi M."/>
            <person name="Shoguchi E."/>
            <person name="Terry A."/>
            <person name="Yu J.-K."/>
            <person name="Benito-Gutierrez E.L."/>
            <person name="Dubchak I."/>
            <person name="Garcia-Fernandez J."/>
            <person name="Gibson-Brown J.J."/>
            <person name="Grigoriev I.V."/>
            <person name="Horton A.C."/>
            <person name="de Jong P.J."/>
            <person name="Jurka J."/>
            <person name="Kapitonov V.V."/>
            <person name="Kohara Y."/>
            <person name="Kuroki Y."/>
            <person name="Lindquist E."/>
            <person name="Lucas S."/>
            <person name="Osoegawa K."/>
            <person name="Pennacchio L.A."/>
            <person name="Salamov A.A."/>
            <person name="Satou Y."/>
            <person name="Sauka-Spengler T."/>
            <person name="Schmutz J."/>
            <person name="Shin-I T."/>
            <person name="Toyoda A."/>
            <person name="Bronner-Fraser M."/>
            <person name="Fujiyama A."/>
            <person name="Holland L.Z."/>
            <person name="Holland P.W.H."/>
            <person name="Satoh N."/>
            <person name="Rokhsar D.S."/>
        </authorList>
    </citation>
    <scope>NUCLEOTIDE SEQUENCE [LARGE SCALE GENOMIC DNA]</scope>
    <source>
        <strain evidence="1">S238N-H82</strain>
        <tissue evidence="1">Testes</tissue>
    </source>
</reference>
<sequence>MQTGSRADFQRAEFEQCSPCQAANLNVTVERQKTDQFQRVTQGGVFALKGYPRLIPGGGLHDITPPSRITDLRVTSVSFENSTVTLGWTAVGDDFNVNGPAAKYDLRYSRGFLTNFSDWSNVTADVLAQGLRL</sequence>
<gene>
    <name evidence="1" type="ORF">BRAFLDRAFT_86010</name>
</gene>